<dbReference type="Pfam" id="PF06293">
    <property type="entry name" value="Kdo"/>
    <property type="match status" value="1"/>
</dbReference>
<dbReference type="InterPro" id="IPR011009">
    <property type="entry name" value="Kinase-like_dom_sf"/>
</dbReference>
<dbReference type="InterPro" id="IPR008266">
    <property type="entry name" value="Tyr_kinase_AS"/>
</dbReference>
<name>A0A2U2B4H8_9BACT</name>
<dbReference type="Proteomes" id="UP000244956">
    <property type="component" value="Unassembled WGS sequence"/>
</dbReference>
<dbReference type="AlphaFoldDB" id="A0A2U2B4H8"/>
<dbReference type="Gene3D" id="1.10.510.10">
    <property type="entry name" value="Transferase(Phosphotransferase) domain 1"/>
    <property type="match status" value="1"/>
</dbReference>
<gene>
    <name evidence="1" type="ORF">DDZ16_18015</name>
</gene>
<proteinExistence type="predicted"/>
<evidence type="ECO:0000313" key="2">
    <source>
        <dbReference type="Proteomes" id="UP000244956"/>
    </source>
</evidence>
<dbReference type="GO" id="GO:0004672">
    <property type="term" value="F:protein kinase activity"/>
    <property type="evidence" value="ECO:0007669"/>
    <property type="project" value="InterPro"/>
</dbReference>
<sequence>MQTIKIESRLPGLGHFLKNLPIFFEKEGITLKKGRNEIKIFDYGEFRLCVKAFKKVTIFNRMMYSCFRKTKAQRSYEIAKKLLRKGIDTPQPLGYIIVKGKWAIIRQNYYISIFNNHHFTLSDVLNGKHPKDQEQILKEYAEWMALDIHPKGILHEDMSAGNVLIIKNENGNFSFSLIDLNRIKIKKRISHRQGIRNLRKINNRPSVLAFLAEHYAYVAKGNPGRYAFFLIGSQLLFAHMRRITKGFLHSLAPKKEIRC</sequence>
<accession>A0A2U2B4H8</accession>
<dbReference type="SUPFAM" id="SSF56112">
    <property type="entry name" value="Protein kinase-like (PK-like)"/>
    <property type="match status" value="1"/>
</dbReference>
<organism evidence="1 2">
    <name type="scientific">Marinilabilia rubra</name>
    <dbReference type="NCBI Taxonomy" id="2162893"/>
    <lineage>
        <taxon>Bacteria</taxon>
        <taxon>Pseudomonadati</taxon>
        <taxon>Bacteroidota</taxon>
        <taxon>Bacteroidia</taxon>
        <taxon>Marinilabiliales</taxon>
        <taxon>Marinilabiliaceae</taxon>
        <taxon>Marinilabilia</taxon>
    </lineage>
</organism>
<dbReference type="PROSITE" id="PS00109">
    <property type="entry name" value="PROTEIN_KINASE_TYR"/>
    <property type="match status" value="1"/>
</dbReference>
<dbReference type="OrthoDB" id="9773772at2"/>
<reference evidence="1 2" key="1">
    <citation type="submission" date="2018-05" db="EMBL/GenBank/DDBJ databases">
        <title>Marinilabilia rubrum sp. nov., isolated from saltern sediment.</title>
        <authorList>
            <person name="Zhang R."/>
        </authorList>
    </citation>
    <scope>NUCLEOTIDE SEQUENCE [LARGE SCALE GENOMIC DNA]</scope>
    <source>
        <strain evidence="1 2">WTE16</strain>
    </source>
</reference>
<dbReference type="RefSeq" id="WP_109265871.1">
    <property type="nucleotide sequence ID" value="NZ_QEWP01000021.1"/>
</dbReference>
<dbReference type="EMBL" id="QEWP01000021">
    <property type="protein sequence ID" value="PWD97968.1"/>
    <property type="molecule type" value="Genomic_DNA"/>
</dbReference>
<evidence type="ECO:0008006" key="3">
    <source>
        <dbReference type="Google" id="ProtNLM"/>
    </source>
</evidence>
<comment type="caution">
    <text evidence="1">The sequence shown here is derived from an EMBL/GenBank/DDBJ whole genome shotgun (WGS) entry which is preliminary data.</text>
</comment>
<evidence type="ECO:0000313" key="1">
    <source>
        <dbReference type="EMBL" id="PWD97968.1"/>
    </source>
</evidence>
<keyword evidence="2" id="KW-1185">Reference proteome</keyword>
<protein>
    <recommendedName>
        <fullName evidence="3">Protein kinase domain-containing protein</fullName>
    </recommendedName>
</protein>